<dbReference type="Gramene" id="ONI06506">
    <property type="protein sequence ID" value="ONI06506"/>
    <property type="gene ID" value="PRUPE_5G065200"/>
</dbReference>
<evidence type="ECO:0000313" key="1">
    <source>
        <dbReference type="EMBL" id="ONI06506.1"/>
    </source>
</evidence>
<proteinExistence type="predicted"/>
<accession>A0A251P4I8</accession>
<reference evidence="1 2" key="1">
    <citation type="journal article" date="2013" name="Nat. Genet.">
        <title>The high-quality draft genome of peach (Prunus persica) identifies unique patterns of genetic diversity, domestication and genome evolution.</title>
        <authorList>
            <consortium name="International Peach Genome Initiative"/>
            <person name="Verde I."/>
            <person name="Abbott A.G."/>
            <person name="Scalabrin S."/>
            <person name="Jung S."/>
            <person name="Shu S."/>
            <person name="Marroni F."/>
            <person name="Zhebentyayeva T."/>
            <person name="Dettori M.T."/>
            <person name="Grimwood J."/>
            <person name="Cattonaro F."/>
            <person name="Zuccolo A."/>
            <person name="Rossini L."/>
            <person name="Jenkins J."/>
            <person name="Vendramin E."/>
            <person name="Meisel L.A."/>
            <person name="Decroocq V."/>
            <person name="Sosinski B."/>
            <person name="Prochnik S."/>
            <person name="Mitros T."/>
            <person name="Policriti A."/>
            <person name="Cipriani G."/>
            <person name="Dondini L."/>
            <person name="Ficklin S."/>
            <person name="Goodstein D.M."/>
            <person name="Xuan P."/>
            <person name="Del Fabbro C."/>
            <person name="Aramini V."/>
            <person name="Copetti D."/>
            <person name="Gonzalez S."/>
            <person name="Horner D.S."/>
            <person name="Falchi R."/>
            <person name="Lucas S."/>
            <person name="Mica E."/>
            <person name="Maldonado J."/>
            <person name="Lazzari B."/>
            <person name="Bielenberg D."/>
            <person name="Pirona R."/>
            <person name="Miculan M."/>
            <person name="Barakat A."/>
            <person name="Testolin R."/>
            <person name="Stella A."/>
            <person name="Tartarini S."/>
            <person name="Tonutti P."/>
            <person name="Arus P."/>
            <person name="Orellana A."/>
            <person name="Wells C."/>
            <person name="Main D."/>
            <person name="Vizzotto G."/>
            <person name="Silva H."/>
            <person name="Salamini F."/>
            <person name="Schmutz J."/>
            <person name="Morgante M."/>
            <person name="Rokhsar D.S."/>
        </authorList>
    </citation>
    <scope>NUCLEOTIDE SEQUENCE [LARGE SCALE GENOMIC DNA]</scope>
    <source>
        <strain evidence="2">cv. Nemared</strain>
    </source>
</reference>
<protein>
    <submittedName>
        <fullName evidence="1">Uncharacterized protein</fullName>
    </submittedName>
</protein>
<dbReference type="EMBL" id="CM007655">
    <property type="protein sequence ID" value="ONI06506.1"/>
    <property type="molecule type" value="Genomic_DNA"/>
</dbReference>
<dbReference type="AlphaFoldDB" id="A0A251P4I8"/>
<evidence type="ECO:0000313" key="2">
    <source>
        <dbReference type="Proteomes" id="UP000006882"/>
    </source>
</evidence>
<dbReference type="Proteomes" id="UP000006882">
    <property type="component" value="Chromosome G5"/>
</dbReference>
<gene>
    <name evidence="1" type="ORF">PRUPE_5G065200</name>
</gene>
<name>A0A251P4I8_PRUPE</name>
<organism evidence="1 2">
    <name type="scientific">Prunus persica</name>
    <name type="common">Peach</name>
    <name type="synonym">Amygdalus persica</name>
    <dbReference type="NCBI Taxonomy" id="3760"/>
    <lineage>
        <taxon>Eukaryota</taxon>
        <taxon>Viridiplantae</taxon>
        <taxon>Streptophyta</taxon>
        <taxon>Embryophyta</taxon>
        <taxon>Tracheophyta</taxon>
        <taxon>Spermatophyta</taxon>
        <taxon>Magnoliopsida</taxon>
        <taxon>eudicotyledons</taxon>
        <taxon>Gunneridae</taxon>
        <taxon>Pentapetalae</taxon>
        <taxon>rosids</taxon>
        <taxon>fabids</taxon>
        <taxon>Rosales</taxon>
        <taxon>Rosaceae</taxon>
        <taxon>Amygdaloideae</taxon>
        <taxon>Amygdaleae</taxon>
        <taxon>Prunus</taxon>
    </lineage>
</organism>
<sequence length="71" mass="8318">MAWFFQALSLFYYSKFAILVGMSMPEFLRSYMIVSVDTPDCLNFDIRPLRYCNGPFVASLYWPFVSSGFFD</sequence>
<keyword evidence="2" id="KW-1185">Reference proteome</keyword>